<name>A0A1G7FID7_9RHOB</name>
<sequence length="333" mass="35205">MKAVVIEDFGAPSQATLQDLPMPEPGAGQLLIAVEAAPVNFVDSLVFTGKYQFLPERPFTPGKGPAGKIVAIGEGVEGFEVGQRVLAMAEHGGYAEAALVPAKDAYVLPENVSSEDAGVLSLAFDTAWTALFEQGRMQPGDTVLVLGATGAVGNAAMQLAKIKGAKVLAAVSSPDRADEVKRYGADAIVDLSQPNLRDSLREQVYAQTGGRGADVVIDPLGGDIFDAALRAVAWRGRVVVVGFAAGRIPTIKANYLMLKNIEVSGLQVSDYRKRRPDILDAAFREILALASEGRILPGPRKTYALAEFATALDDLLERRARGRVLLVPNGAVD</sequence>
<accession>A0A1G7FID7</accession>
<dbReference type="SUPFAM" id="SSF50129">
    <property type="entry name" value="GroES-like"/>
    <property type="match status" value="1"/>
</dbReference>
<dbReference type="Pfam" id="PF08240">
    <property type="entry name" value="ADH_N"/>
    <property type="match status" value="1"/>
</dbReference>
<dbReference type="SMART" id="SM00829">
    <property type="entry name" value="PKS_ER"/>
    <property type="match status" value="1"/>
</dbReference>
<dbReference type="GO" id="GO:0016491">
    <property type="term" value="F:oxidoreductase activity"/>
    <property type="evidence" value="ECO:0007669"/>
    <property type="project" value="InterPro"/>
</dbReference>
<dbReference type="STRING" id="282683.SAMN04488105_10797"/>
<dbReference type="Gene3D" id="3.40.50.720">
    <property type="entry name" value="NAD(P)-binding Rossmann-like Domain"/>
    <property type="match status" value="1"/>
</dbReference>
<evidence type="ECO:0000313" key="2">
    <source>
        <dbReference type="EMBL" id="SDE75690.1"/>
    </source>
</evidence>
<organism evidence="2 3">
    <name type="scientific">Salipiger thiooxidans</name>
    <dbReference type="NCBI Taxonomy" id="282683"/>
    <lineage>
        <taxon>Bacteria</taxon>
        <taxon>Pseudomonadati</taxon>
        <taxon>Pseudomonadota</taxon>
        <taxon>Alphaproteobacteria</taxon>
        <taxon>Rhodobacterales</taxon>
        <taxon>Roseobacteraceae</taxon>
        <taxon>Salipiger</taxon>
    </lineage>
</organism>
<feature type="domain" description="Enoyl reductase (ER)" evidence="1">
    <location>
        <begin position="10"/>
        <end position="326"/>
    </location>
</feature>
<dbReference type="InterPro" id="IPR013149">
    <property type="entry name" value="ADH-like_C"/>
</dbReference>
<dbReference type="InterPro" id="IPR011032">
    <property type="entry name" value="GroES-like_sf"/>
</dbReference>
<dbReference type="PANTHER" id="PTHR43677:SF4">
    <property type="entry name" value="QUINONE OXIDOREDUCTASE-LIKE PROTEIN 2"/>
    <property type="match status" value="1"/>
</dbReference>
<dbReference type="Proteomes" id="UP000198994">
    <property type="component" value="Unassembled WGS sequence"/>
</dbReference>
<proteinExistence type="predicted"/>
<dbReference type="CDD" id="cd08241">
    <property type="entry name" value="QOR1"/>
    <property type="match status" value="1"/>
</dbReference>
<dbReference type="AlphaFoldDB" id="A0A1G7FID7"/>
<reference evidence="3" key="1">
    <citation type="submission" date="2016-10" db="EMBL/GenBank/DDBJ databases">
        <authorList>
            <person name="Varghese N."/>
            <person name="Submissions S."/>
        </authorList>
    </citation>
    <scope>NUCLEOTIDE SEQUENCE [LARGE SCALE GENOMIC DNA]</scope>
    <source>
        <strain evidence="3">DSM 10146</strain>
    </source>
</reference>
<dbReference type="PANTHER" id="PTHR43677">
    <property type="entry name" value="SHORT-CHAIN DEHYDROGENASE/REDUCTASE"/>
    <property type="match status" value="1"/>
</dbReference>
<dbReference type="OrthoDB" id="4190732at2"/>
<keyword evidence="3" id="KW-1185">Reference proteome</keyword>
<protein>
    <submittedName>
        <fullName evidence="2">NADPH2:quinone reductase</fullName>
    </submittedName>
</protein>
<dbReference type="Pfam" id="PF00107">
    <property type="entry name" value="ADH_zinc_N"/>
    <property type="match status" value="1"/>
</dbReference>
<evidence type="ECO:0000259" key="1">
    <source>
        <dbReference type="SMART" id="SM00829"/>
    </source>
</evidence>
<dbReference type="RefSeq" id="WP_089959332.1">
    <property type="nucleotide sequence ID" value="NZ_FNAV01000007.1"/>
</dbReference>
<dbReference type="EMBL" id="FNAV01000007">
    <property type="protein sequence ID" value="SDE75690.1"/>
    <property type="molecule type" value="Genomic_DNA"/>
</dbReference>
<dbReference type="InterPro" id="IPR036291">
    <property type="entry name" value="NAD(P)-bd_dom_sf"/>
</dbReference>
<dbReference type="Gene3D" id="3.90.180.10">
    <property type="entry name" value="Medium-chain alcohol dehydrogenases, catalytic domain"/>
    <property type="match status" value="1"/>
</dbReference>
<evidence type="ECO:0000313" key="3">
    <source>
        <dbReference type="Proteomes" id="UP000198994"/>
    </source>
</evidence>
<dbReference type="InterPro" id="IPR020843">
    <property type="entry name" value="ER"/>
</dbReference>
<dbReference type="InterPro" id="IPR013154">
    <property type="entry name" value="ADH-like_N"/>
</dbReference>
<dbReference type="SUPFAM" id="SSF51735">
    <property type="entry name" value="NAD(P)-binding Rossmann-fold domains"/>
    <property type="match status" value="1"/>
</dbReference>
<gene>
    <name evidence="2" type="ORF">SAMN04488105_10797</name>
</gene>
<dbReference type="InterPro" id="IPR051397">
    <property type="entry name" value="Zn-ADH-like_protein"/>
</dbReference>